<sequence length="89" mass="9792">MHTLGPIRIEHSAKRRIMGNKTIQTLNSSVHGRQLSTTSTRFMAKHSTEKPPRKMMLPVTAVRLFITGFDRGGPMACGGLMEEAAPTSQ</sequence>
<dbReference type="EMBL" id="GBXM01048332">
    <property type="protein sequence ID" value="JAH60245.1"/>
    <property type="molecule type" value="Transcribed_RNA"/>
</dbReference>
<accession>A0A0E9U526</accession>
<proteinExistence type="predicted"/>
<reference evidence="1" key="2">
    <citation type="journal article" date="2015" name="Fish Shellfish Immunol.">
        <title>Early steps in the European eel (Anguilla anguilla)-Vibrio vulnificus interaction in the gills: Role of the RtxA13 toxin.</title>
        <authorList>
            <person name="Callol A."/>
            <person name="Pajuelo D."/>
            <person name="Ebbesson L."/>
            <person name="Teles M."/>
            <person name="MacKenzie S."/>
            <person name="Amaro C."/>
        </authorList>
    </citation>
    <scope>NUCLEOTIDE SEQUENCE</scope>
</reference>
<protein>
    <submittedName>
        <fullName evidence="1">Uncharacterized protein</fullName>
    </submittedName>
</protein>
<evidence type="ECO:0000313" key="1">
    <source>
        <dbReference type="EMBL" id="JAH60245.1"/>
    </source>
</evidence>
<reference evidence="1" key="1">
    <citation type="submission" date="2014-11" db="EMBL/GenBank/DDBJ databases">
        <authorList>
            <person name="Amaro Gonzalez C."/>
        </authorList>
    </citation>
    <scope>NUCLEOTIDE SEQUENCE</scope>
</reference>
<dbReference type="AlphaFoldDB" id="A0A0E9U526"/>
<name>A0A0E9U526_ANGAN</name>
<organism evidence="1">
    <name type="scientific">Anguilla anguilla</name>
    <name type="common">European freshwater eel</name>
    <name type="synonym">Muraena anguilla</name>
    <dbReference type="NCBI Taxonomy" id="7936"/>
    <lineage>
        <taxon>Eukaryota</taxon>
        <taxon>Metazoa</taxon>
        <taxon>Chordata</taxon>
        <taxon>Craniata</taxon>
        <taxon>Vertebrata</taxon>
        <taxon>Euteleostomi</taxon>
        <taxon>Actinopterygii</taxon>
        <taxon>Neopterygii</taxon>
        <taxon>Teleostei</taxon>
        <taxon>Anguilliformes</taxon>
        <taxon>Anguillidae</taxon>
        <taxon>Anguilla</taxon>
    </lineage>
</organism>